<accession>A0A6J4H632</accession>
<name>A0A6J4H632_9CHLR</name>
<feature type="compositionally biased region" description="Low complexity" evidence="1">
    <location>
        <begin position="1"/>
        <end position="12"/>
    </location>
</feature>
<sequence length="37" mass="4207">WSNRSPASIPARRSSRTARHHASGRSRRSRMVLHHSG</sequence>
<feature type="region of interest" description="Disordered" evidence="1">
    <location>
        <begin position="1"/>
        <end position="37"/>
    </location>
</feature>
<proteinExistence type="predicted"/>
<gene>
    <name evidence="2" type="ORF">AVDCRST_MAG93-131</name>
</gene>
<reference evidence="2" key="1">
    <citation type="submission" date="2020-02" db="EMBL/GenBank/DDBJ databases">
        <authorList>
            <person name="Meier V. D."/>
        </authorList>
    </citation>
    <scope>NUCLEOTIDE SEQUENCE</scope>
    <source>
        <strain evidence="2">AVDCRST_MAG93</strain>
    </source>
</reference>
<protein>
    <submittedName>
        <fullName evidence="2">Uncharacterized protein</fullName>
    </submittedName>
</protein>
<evidence type="ECO:0000313" key="2">
    <source>
        <dbReference type="EMBL" id="CAA9213502.1"/>
    </source>
</evidence>
<organism evidence="2">
    <name type="scientific">uncultured Chloroflexia bacterium</name>
    <dbReference type="NCBI Taxonomy" id="1672391"/>
    <lineage>
        <taxon>Bacteria</taxon>
        <taxon>Bacillati</taxon>
        <taxon>Chloroflexota</taxon>
        <taxon>Chloroflexia</taxon>
        <taxon>environmental samples</taxon>
    </lineage>
</organism>
<feature type="non-terminal residue" evidence="2">
    <location>
        <position position="1"/>
    </location>
</feature>
<dbReference type="EMBL" id="CADCTR010000042">
    <property type="protein sequence ID" value="CAA9213502.1"/>
    <property type="molecule type" value="Genomic_DNA"/>
</dbReference>
<dbReference type="AlphaFoldDB" id="A0A6J4H632"/>
<evidence type="ECO:0000256" key="1">
    <source>
        <dbReference type="SAM" id="MobiDB-lite"/>
    </source>
</evidence>
<feature type="compositionally biased region" description="Basic residues" evidence="1">
    <location>
        <begin position="13"/>
        <end position="37"/>
    </location>
</feature>
<feature type="non-terminal residue" evidence="2">
    <location>
        <position position="37"/>
    </location>
</feature>